<organism evidence="5 6">
    <name type="scientific">Frankliniella fusca</name>
    <dbReference type="NCBI Taxonomy" id="407009"/>
    <lineage>
        <taxon>Eukaryota</taxon>
        <taxon>Metazoa</taxon>
        <taxon>Ecdysozoa</taxon>
        <taxon>Arthropoda</taxon>
        <taxon>Hexapoda</taxon>
        <taxon>Insecta</taxon>
        <taxon>Pterygota</taxon>
        <taxon>Neoptera</taxon>
        <taxon>Paraneoptera</taxon>
        <taxon>Thysanoptera</taxon>
        <taxon>Terebrantia</taxon>
        <taxon>Thripoidea</taxon>
        <taxon>Thripidae</taxon>
        <taxon>Frankliniella</taxon>
    </lineage>
</organism>
<keyword evidence="2" id="KW-0511">Multifunctional enzyme</keyword>
<comment type="caution">
    <text evidence="5">The sequence shown here is derived from an EMBL/GenBank/DDBJ whole genome shotgun (WGS) entry which is preliminary data.</text>
</comment>
<evidence type="ECO:0000313" key="5">
    <source>
        <dbReference type="EMBL" id="KAK3910421.1"/>
    </source>
</evidence>
<feature type="domain" description="Reverse transcriptase/retrotransposon-derived protein RNase H-like" evidence="3">
    <location>
        <begin position="218"/>
        <end position="315"/>
    </location>
</feature>
<keyword evidence="6" id="KW-1185">Reference proteome</keyword>
<dbReference type="EMBL" id="JAHWGI010000165">
    <property type="protein sequence ID" value="KAK3910421.1"/>
    <property type="molecule type" value="Genomic_DNA"/>
</dbReference>
<dbReference type="PANTHER" id="PTHR37984:SF5">
    <property type="entry name" value="PROTEIN NYNRIN-LIKE"/>
    <property type="match status" value="1"/>
</dbReference>
<evidence type="ECO:0000259" key="3">
    <source>
        <dbReference type="Pfam" id="PF17919"/>
    </source>
</evidence>
<evidence type="ECO:0000256" key="2">
    <source>
        <dbReference type="ARBA" id="ARBA00023268"/>
    </source>
</evidence>
<protein>
    <recommendedName>
        <fullName evidence="1">RNA-directed DNA polymerase</fullName>
        <ecNumber evidence="1">2.7.7.49</ecNumber>
    </recommendedName>
</protein>
<dbReference type="Pfam" id="PF17921">
    <property type="entry name" value="Integrase_H2C2"/>
    <property type="match status" value="1"/>
</dbReference>
<evidence type="ECO:0000313" key="6">
    <source>
        <dbReference type="Proteomes" id="UP001219518"/>
    </source>
</evidence>
<dbReference type="Gene3D" id="3.30.70.270">
    <property type="match status" value="2"/>
</dbReference>
<dbReference type="Gene3D" id="1.10.340.70">
    <property type="match status" value="1"/>
</dbReference>
<feature type="domain" description="Integrase zinc-binding" evidence="4">
    <location>
        <begin position="456"/>
        <end position="513"/>
    </location>
</feature>
<dbReference type="InterPro" id="IPR050951">
    <property type="entry name" value="Retrovirus_Pol_polyprotein"/>
</dbReference>
<sequence>MQDTVLVASQLTDLANLSVQLLNVGQRDSVVRKGAVVAALPHGDAETRALLAEAFEGKLEQVAEQTGVTGSYPYTPELVDVPPRSTLPTDAPLPADLQAVVDRSGGPARFQHLLELVLAPINLIPMMDDVIFGGSDFEEILGVIRKIFRRFRQANLKAKPSKCNLITQKLHVLGHVWTPDGIHTDAEKFNAKFVPNFSDIAAPLHRLTAAPKKAPVKWSEEAQKSFDALKHALTTAPVLGLMDPDGGELYISCDASNWSVCCVLSQMQGGVERTLHYHTRLLKPAERNYCVTQRELLAVLTGIEVFHSYVAGTFFTPAELANADALSRYPVRPCGATCKKCTRVEELDAKADDSGADAELALVHATQLGPAAGFDAAGWMRAQHADPDISPILAAILAAVQAGVKPSLEQAVQMSDTTHALFLQYDSLVLNEDGLLCRRYEDSAGVAERDVLQLVVPRERVAEILSLYHDSPGTGSHQGRAKTLSLITKRFYWPNYHRDVQDYCDRCAVCRERHGPGRRTRAPLKVWQEGRLFGRWHADIAGPYPTSREGYKYALVDVLHDLHREAHANMLSASKAMKRRYDRNARLTPYEQGDRV</sequence>
<accession>A0AAE1GW48</accession>
<dbReference type="EC" id="2.7.7.49" evidence="1"/>
<dbReference type="AlphaFoldDB" id="A0AAE1GW48"/>
<dbReference type="SUPFAM" id="SSF56672">
    <property type="entry name" value="DNA/RNA polymerases"/>
    <property type="match status" value="1"/>
</dbReference>
<evidence type="ECO:0000259" key="4">
    <source>
        <dbReference type="Pfam" id="PF17921"/>
    </source>
</evidence>
<dbReference type="PANTHER" id="PTHR37984">
    <property type="entry name" value="PROTEIN CBG26694"/>
    <property type="match status" value="1"/>
</dbReference>
<dbReference type="GO" id="GO:0003964">
    <property type="term" value="F:RNA-directed DNA polymerase activity"/>
    <property type="evidence" value="ECO:0007669"/>
    <property type="project" value="UniProtKB-EC"/>
</dbReference>
<name>A0AAE1GW48_9NEOP</name>
<reference evidence="5" key="1">
    <citation type="submission" date="2021-07" db="EMBL/GenBank/DDBJ databases">
        <authorList>
            <person name="Catto M.A."/>
            <person name="Jacobson A."/>
            <person name="Kennedy G."/>
            <person name="Labadie P."/>
            <person name="Hunt B.G."/>
            <person name="Srinivasan R."/>
        </authorList>
    </citation>
    <scope>NUCLEOTIDE SEQUENCE</scope>
    <source>
        <strain evidence="5">PL_HMW_Pooled</strain>
        <tissue evidence="5">Head</tissue>
    </source>
</reference>
<dbReference type="Proteomes" id="UP001219518">
    <property type="component" value="Unassembled WGS sequence"/>
</dbReference>
<dbReference type="InterPro" id="IPR041588">
    <property type="entry name" value="Integrase_H2C2"/>
</dbReference>
<reference evidence="5" key="2">
    <citation type="journal article" date="2023" name="BMC Genomics">
        <title>Pest status, molecular evolution, and epigenetic factors derived from the genome assembly of Frankliniella fusca, a thysanopteran phytovirus vector.</title>
        <authorList>
            <person name="Catto M.A."/>
            <person name="Labadie P.E."/>
            <person name="Jacobson A.L."/>
            <person name="Kennedy G.G."/>
            <person name="Srinivasan R."/>
            <person name="Hunt B.G."/>
        </authorList>
    </citation>
    <scope>NUCLEOTIDE SEQUENCE</scope>
    <source>
        <strain evidence="5">PL_HMW_Pooled</strain>
    </source>
</reference>
<proteinExistence type="predicted"/>
<dbReference type="FunFam" id="1.10.340.70:FF:000001">
    <property type="entry name" value="Retrovirus-related Pol polyprotein from transposon gypsy-like Protein"/>
    <property type="match status" value="1"/>
</dbReference>
<evidence type="ECO:0000256" key="1">
    <source>
        <dbReference type="ARBA" id="ARBA00012493"/>
    </source>
</evidence>
<gene>
    <name evidence="5" type="ORF">KUF71_004185</name>
</gene>
<dbReference type="Pfam" id="PF17919">
    <property type="entry name" value="RT_RNaseH_2"/>
    <property type="match status" value="1"/>
</dbReference>
<dbReference type="InterPro" id="IPR041577">
    <property type="entry name" value="RT_RNaseH_2"/>
</dbReference>
<dbReference type="InterPro" id="IPR043502">
    <property type="entry name" value="DNA/RNA_pol_sf"/>
</dbReference>
<dbReference type="InterPro" id="IPR043128">
    <property type="entry name" value="Rev_trsase/Diguanyl_cyclase"/>
</dbReference>